<dbReference type="SUPFAM" id="SSF47413">
    <property type="entry name" value="lambda repressor-like DNA-binding domains"/>
    <property type="match status" value="1"/>
</dbReference>
<keyword evidence="2 5" id="KW-0238">DNA-binding</keyword>
<keyword evidence="3" id="KW-0804">Transcription</keyword>
<keyword evidence="6" id="KW-1185">Reference proteome</keyword>
<protein>
    <submittedName>
        <fullName evidence="5">LacI family DNA-binding transcriptional regulator</fullName>
    </submittedName>
</protein>
<dbReference type="InterPro" id="IPR025997">
    <property type="entry name" value="SBP_2_dom"/>
</dbReference>
<dbReference type="Pfam" id="PF00356">
    <property type="entry name" value="LacI"/>
    <property type="match status" value="1"/>
</dbReference>
<accession>A0ABS7ESM5</accession>
<dbReference type="PROSITE" id="PS50932">
    <property type="entry name" value="HTH_LACI_2"/>
    <property type="match status" value="1"/>
</dbReference>
<dbReference type="GO" id="GO:0003677">
    <property type="term" value="F:DNA binding"/>
    <property type="evidence" value="ECO:0007669"/>
    <property type="project" value="UniProtKB-KW"/>
</dbReference>
<dbReference type="EMBL" id="JAHZSV010000015">
    <property type="protein sequence ID" value="MBW8200612.1"/>
    <property type="molecule type" value="Genomic_DNA"/>
</dbReference>
<dbReference type="PANTHER" id="PTHR30146">
    <property type="entry name" value="LACI-RELATED TRANSCRIPTIONAL REPRESSOR"/>
    <property type="match status" value="1"/>
</dbReference>
<feature type="domain" description="HTH lacI-type" evidence="4">
    <location>
        <begin position="5"/>
        <end position="59"/>
    </location>
</feature>
<comment type="caution">
    <text evidence="5">The sequence shown here is derived from an EMBL/GenBank/DDBJ whole genome shotgun (WGS) entry which is preliminary data.</text>
</comment>
<dbReference type="Pfam" id="PF13407">
    <property type="entry name" value="Peripla_BP_4"/>
    <property type="match status" value="1"/>
</dbReference>
<dbReference type="SMART" id="SM00354">
    <property type="entry name" value="HTH_LACI"/>
    <property type="match status" value="1"/>
</dbReference>
<organism evidence="5 6">
    <name type="scientific">Flagellimonas abyssi</name>
    <dbReference type="NCBI Taxonomy" id="2864871"/>
    <lineage>
        <taxon>Bacteria</taxon>
        <taxon>Pseudomonadati</taxon>
        <taxon>Bacteroidota</taxon>
        <taxon>Flavobacteriia</taxon>
        <taxon>Flavobacteriales</taxon>
        <taxon>Flavobacteriaceae</taxon>
        <taxon>Flagellimonas</taxon>
    </lineage>
</organism>
<sequence>MKKKITIKDIARLADVSIGTVDRVIHNRGKVSQKAHDRVHQVMEELQYKPNPLARILKNNTVFRIQILIPDPSLDPYWTSCSEGIDEIIQEFEAFDIDFNVHYFDPSLPEQFLNKGFEVMANSPDALLFVPLFETESTTLLKELKDRDIVTGTFNSPLNNEMGQHVGQDLFVSGRVAAKLMSILLPESASILIVHIDESHNAIHIKQKEEGFRSFFREKRPYQKLTALSLRSNEVHSRLTSFIKESEPSGFFVTTSKTYQVAEVLDQEEWNSALIGYDLIERNIDYLKKDQINFLIHQAPKQQASLSLRYIIERLLFDKKFPNSQLLPIDIINSENVNSYL</sequence>
<proteinExistence type="predicted"/>
<dbReference type="InterPro" id="IPR028082">
    <property type="entry name" value="Peripla_BP_I"/>
</dbReference>
<evidence type="ECO:0000256" key="1">
    <source>
        <dbReference type="ARBA" id="ARBA00023015"/>
    </source>
</evidence>
<dbReference type="RefSeq" id="WP_220114095.1">
    <property type="nucleotide sequence ID" value="NZ_JAHZSV010000015.1"/>
</dbReference>
<dbReference type="InterPro" id="IPR010982">
    <property type="entry name" value="Lambda_DNA-bd_dom_sf"/>
</dbReference>
<gene>
    <name evidence="5" type="ORF">K1F36_12310</name>
</gene>
<dbReference type="PROSITE" id="PS00356">
    <property type="entry name" value="HTH_LACI_1"/>
    <property type="match status" value="1"/>
</dbReference>
<dbReference type="CDD" id="cd01392">
    <property type="entry name" value="HTH_LacI"/>
    <property type="match status" value="1"/>
</dbReference>
<evidence type="ECO:0000313" key="5">
    <source>
        <dbReference type="EMBL" id="MBW8200612.1"/>
    </source>
</evidence>
<dbReference type="PANTHER" id="PTHR30146:SF144">
    <property type="entry name" value="LACI-FAMILY TRANSCRIPTION REGULATOR"/>
    <property type="match status" value="1"/>
</dbReference>
<dbReference type="InterPro" id="IPR000843">
    <property type="entry name" value="HTH_LacI"/>
</dbReference>
<dbReference type="SUPFAM" id="SSF53822">
    <property type="entry name" value="Periplasmic binding protein-like I"/>
    <property type="match status" value="1"/>
</dbReference>
<evidence type="ECO:0000256" key="2">
    <source>
        <dbReference type="ARBA" id="ARBA00023125"/>
    </source>
</evidence>
<evidence type="ECO:0000259" key="4">
    <source>
        <dbReference type="PROSITE" id="PS50932"/>
    </source>
</evidence>
<name>A0ABS7ESM5_9FLAO</name>
<dbReference type="Proteomes" id="UP001196136">
    <property type="component" value="Unassembled WGS sequence"/>
</dbReference>
<dbReference type="Gene3D" id="1.10.260.40">
    <property type="entry name" value="lambda repressor-like DNA-binding domains"/>
    <property type="match status" value="1"/>
</dbReference>
<evidence type="ECO:0000256" key="3">
    <source>
        <dbReference type="ARBA" id="ARBA00023163"/>
    </source>
</evidence>
<reference evidence="5 6" key="1">
    <citation type="submission" date="2021-08" db="EMBL/GenBank/DDBJ databases">
        <title>Muricauda profundi sp. nov., a marine bacterium isolated from deep seawater of the Mariana Trench.</title>
        <authorList>
            <person name="Wei Y."/>
        </authorList>
    </citation>
    <scope>NUCLEOTIDE SEQUENCE [LARGE SCALE GENOMIC DNA]</scope>
    <source>
        <strain evidence="5 6">W52</strain>
    </source>
</reference>
<evidence type="ECO:0000313" key="6">
    <source>
        <dbReference type="Proteomes" id="UP001196136"/>
    </source>
</evidence>
<dbReference type="Gene3D" id="3.40.50.2300">
    <property type="match status" value="2"/>
</dbReference>
<keyword evidence="1" id="KW-0805">Transcription regulation</keyword>